<reference evidence="1" key="1">
    <citation type="submission" date="2024-09" db="EMBL/GenBank/DDBJ databases">
        <title>Draft Genome Sequences of Neofusicoccum parvum.</title>
        <authorList>
            <person name="Ashida A."/>
            <person name="Camagna M."/>
            <person name="Tanaka A."/>
            <person name="Takemoto D."/>
        </authorList>
    </citation>
    <scope>NUCLEOTIDE SEQUENCE</scope>
    <source>
        <strain evidence="1">PPO83</strain>
    </source>
</reference>
<organism evidence="1 2">
    <name type="scientific">Neofusicoccum parvum</name>
    <dbReference type="NCBI Taxonomy" id="310453"/>
    <lineage>
        <taxon>Eukaryota</taxon>
        <taxon>Fungi</taxon>
        <taxon>Dikarya</taxon>
        <taxon>Ascomycota</taxon>
        <taxon>Pezizomycotina</taxon>
        <taxon>Dothideomycetes</taxon>
        <taxon>Dothideomycetes incertae sedis</taxon>
        <taxon>Botryosphaeriales</taxon>
        <taxon>Botryosphaeriaceae</taxon>
        <taxon>Neofusicoccum</taxon>
    </lineage>
</organism>
<name>A0ACB5S5G8_9PEZI</name>
<accession>A0ACB5S5G8</accession>
<protein>
    <submittedName>
        <fullName evidence="1">Uncharacterized protein</fullName>
    </submittedName>
</protein>
<dbReference type="Proteomes" id="UP001165186">
    <property type="component" value="Unassembled WGS sequence"/>
</dbReference>
<sequence>MQPSQSQQRPPSLTKEQFNSLTQQQQLQYRQSMLQAAQAQGNKQLQGNNAPQGAQQDNLKQQFTAMMQESMRTMNLENKPHVDVPPEARAQMAAEIQKAGQWITKLDQIMFMDWVKHRNNDRSKHLISVRHMLHSQLDSHKRLKEHLTITPQAMQKIIQQVVGFIKQVMVENQGEKAQPQPGGQDGTHQQTQQQQQAAARSQAQGGQGAELNAVNLEKLRQEQLQRPRAPSNAGAKPPAAPTSTQPPFSFGGAQSPNGAPVYAPGAVNSLTPEKLKMPSVKKRKTMNGASTASTPAQTTPVHTTSPMVGTKASPEMRREGTQQIMPPKPRFTCPHLTCDYSAKGFEAKDELDLHIKDAHAKVEDPLKFAIENVAEGLGLNPDGTPKQAKMDINANIRGRPAPSMSKQPMATKPGQTPQIKAEAGTPATGAGATPMNRVPTQTGMKSSPSASFKTPQAAIKAQTPGSSGAPAMNRTPSKAAKDANKPADAIMEDQIAPKPTTNPWDECPISPSQLHFMFADEDLAKQMLEMSNSSFIAKEDREREEQEKNQEKVEPRSTTPATTPSPASTKDSKETGSSDISENDKLNITIAGDDAEWNQRALEADVDFSSMMDSLFVLDDSNNMTLPQNEDNQEMTGPYGFWRDSLGTGDDKIPNWEATELGATYDFLNAPPAPTDEQDLKDLFGITTGMDSLEDLGMTG</sequence>
<evidence type="ECO:0000313" key="2">
    <source>
        <dbReference type="Proteomes" id="UP001165186"/>
    </source>
</evidence>
<proteinExistence type="predicted"/>
<keyword evidence="2" id="KW-1185">Reference proteome</keyword>
<comment type="caution">
    <text evidence="1">The sequence shown here is derived from an EMBL/GenBank/DDBJ whole genome shotgun (WGS) entry which is preliminary data.</text>
</comment>
<gene>
    <name evidence="1" type="primary">g5506</name>
    <name evidence="1" type="ORF">NpPPO83_00005506</name>
</gene>
<dbReference type="EMBL" id="BSXG01000043">
    <property type="protein sequence ID" value="GME28007.1"/>
    <property type="molecule type" value="Genomic_DNA"/>
</dbReference>
<evidence type="ECO:0000313" key="1">
    <source>
        <dbReference type="EMBL" id="GME28007.1"/>
    </source>
</evidence>